<proteinExistence type="predicted"/>
<evidence type="ECO:0000313" key="2">
    <source>
        <dbReference type="EMBL" id="QQP91695.1"/>
    </source>
</evidence>
<dbReference type="PANTHER" id="PTHR12110:SF21">
    <property type="entry name" value="XYLOSE ISOMERASE-LIKE TIM BARREL DOMAIN-CONTAINING PROTEIN"/>
    <property type="match status" value="1"/>
</dbReference>
<dbReference type="RefSeq" id="WP_201079878.1">
    <property type="nucleotide sequence ID" value="NZ_CP067420.1"/>
</dbReference>
<dbReference type="Pfam" id="PF01261">
    <property type="entry name" value="AP_endonuc_2"/>
    <property type="match status" value="1"/>
</dbReference>
<dbReference type="Gene3D" id="3.20.20.150">
    <property type="entry name" value="Divalent-metal-dependent TIM barrel enzymes"/>
    <property type="match status" value="1"/>
</dbReference>
<dbReference type="InterPro" id="IPR036237">
    <property type="entry name" value="Xyl_isomerase-like_sf"/>
</dbReference>
<name>A0ABX7BDM2_9PROT</name>
<dbReference type="PANTHER" id="PTHR12110">
    <property type="entry name" value="HYDROXYPYRUVATE ISOMERASE"/>
    <property type="match status" value="1"/>
</dbReference>
<dbReference type="InterPro" id="IPR013022">
    <property type="entry name" value="Xyl_isomerase-like_TIM-brl"/>
</dbReference>
<organism evidence="2 3">
    <name type="scientific">Skermanella cutis</name>
    <dbReference type="NCBI Taxonomy" id="2775420"/>
    <lineage>
        <taxon>Bacteria</taxon>
        <taxon>Pseudomonadati</taxon>
        <taxon>Pseudomonadota</taxon>
        <taxon>Alphaproteobacteria</taxon>
        <taxon>Rhodospirillales</taxon>
        <taxon>Azospirillaceae</taxon>
        <taxon>Skermanella</taxon>
    </lineage>
</organism>
<accession>A0ABX7BDM2</accession>
<feature type="domain" description="Xylose isomerase-like TIM barrel" evidence="1">
    <location>
        <begin position="23"/>
        <end position="253"/>
    </location>
</feature>
<keyword evidence="3" id="KW-1185">Reference proteome</keyword>
<evidence type="ECO:0000259" key="1">
    <source>
        <dbReference type="Pfam" id="PF01261"/>
    </source>
</evidence>
<gene>
    <name evidence="2" type="ORF">IGS68_11040</name>
</gene>
<dbReference type="SUPFAM" id="SSF51658">
    <property type="entry name" value="Xylose isomerase-like"/>
    <property type="match status" value="1"/>
</dbReference>
<protein>
    <submittedName>
        <fullName evidence="2">Sugar phosphate isomerase/epimerase</fullName>
    </submittedName>
</protein>
<reference evidence="2" key="1">
    <citation type="submission" date="2021-02" db="EMBL/GenBank/DDBJ databases">
        <title>Skermanella TT6 skin isolate.</title>
        <authorList>
            <person name="Lee K."/>
            <person name="Ganzorig M."/>
        </authorList>
    </citation>
    <scope>NUCLEOTIDE SEQUENCE</scope>
    <source>
        <strain evidence="2">TT6</strain>
    </source>
</reference>
<dbReference type="Proteomes" id="UP000595197">
    <property type="component" value="Chromosome"/>
</dbReference>
<dbReference type="InterPro" id="IPR050312">
    <property type="entry name" value="IolE/XylAMocC-like"/>
</dbReference>
<dbReference type="GO" id="GO:0016853">
    <property type="term" value="F:isomerase activity"/>
    <property type="evidence" value="ECO:0007669"/>
    <property type="project" value="UniProtKB-KW"/>
</dbReference>
<sequence length="283" mass="31460">MKISLCTITFRHHLVSLEDLAVWARANGFQGIELWGAHARNMAHDPSRNATWLAGFGLSVPMLSDYLPLDGDADDLMRKTADLCRLAQRWRAGKIRTFAGGTGSRETSAARQAFIADRLRMICDHAAGHGLSLLVETHPGTLADSLAATRALIRAVDHPALRINFDVLHVWEGGDDPIRARRDLLPHIGHYHLKNIRSRADLTVFEPANVYAAAGRRDGMVPLFDGMVDYRAFLAELSDDPEAEASLEWFGNDCHETLRRDRLAIGGDRTRHREPTVRSLAAM</sequence>
<keyword evidence="2" id="KW-0413">Isomerase</keyword>
<evidence type="ECO:0000313" key="3">
    <source>
        <dbReference type="Proteomes" id="UP000595197"/>
    </source>
</evidence>
<dbReference type="EMBL" id="CP067420">
    <property type="protein sequence ID" value="QQP91695.1"/>
    <property type="molecule type" value="Genomic_DNA"/>
</dbReference>